<evidence type="ECO:0000256" key="1">
    <source>
        <dbReference type="ARBA" id="ARBA00004651"/>
    </source>
</evidence>
<evidence type="ECO:0000256" key="6">
    <source>
        <dbReference type="ARBA" id="ARBA00022989"/>
    </source>
</evidence>
<dbReference type="Pfam" id="PF00854">
    <property type="entry name" value="PTR2"/>
    <property type="match status" value="1"/>
</dbReference>
<feature type="transmembrane region" description="Helical" evidence="9">
    <location>
        <begin position="462"/>
        <end position="481"/>
    </location>
</feature>
<protein>
    <submittedName>
        <fullName evidence="11">MFS transporter</fullName>
    </submittedName>
</protein>
<evidence type="ECO:0000256" key="3">
    <source>
        <dbReference type="ARBA" id="ARBA00022448"/>
    </source>
</evidence>
<feature type="transmembrane region" description="Helical" evidence="9">
    <location>
        <begin position="96"/>
        <end position="113"/>
    </location>
</feature>
<dbReference type="PANTHER" id="PTHR23517:SF15">
    <property type="entry name" value="PROTON-DEPENDENT OLIGOPEPTIDE FAMILY TRANSPORT PROTEIN"/>
    <property type="match status" value="1"/>
</dbReference>
<dbReference type="PROSITE" id="PS01023">
    <property type="entry name" value="PTR2_2"/>
    <property type="match status" value="1"/>
</dbReference>
<dbReference type="GO" id="GO:0005886">
    <property type="term" value="C:plasma membrane"/>
    <property type="evidence" value="ECO:0007669"/>
    <property type="project" value="UniProtKB-SubCell"/>
</dbReference>
<sequence length="494" mass="52632">MIVATGAVADAPQRGFFGHPRGLSTLFFTEMWERFSYYGMRAILLLYLYYAVTEGGLGIEESSAASLVGAYGASVYLTSVAGGWLADRILGARQSVFYGGLLIMFGHICMALPGGVPTTIVGIALIVVGSGFLKPNISKMVGDLYTEQDDRRDAGFTIFYMGINIGAFVGQIITGYLQVEMGFHWGFGAAAVGMALGLTQYVLGGRNLGQAGLKPQNPLPADAKGSVIARVVGITAAILVVLGGSFGLGLIGIDGLVNMITAIAIIMPIVYFTVMLRSTQITNVERDRLIAYIPLFLATALFFLLFEQQATSLVLVADQQTDTTVLGYEFPVAWFQSLNPLAIIIMAPMFAALWLKLGARQPSTPMKFVGGLVLIAASFFWIVLSGFLQNSEGQHFALMIAMVFVIMTAGELMLSPVGLSATTKLAPKAFASQTLGLYFLAPALGQALGAQIVKLYTAEQEGLYFGLIALATLAFAGLLAIGVKRINPYMHGVN</sequence>
<reference evidence="12" key="1">
    <citation type="submission" date="2019-11" db="EMBL/GenBank/DDBJ databases">
        <title>The complete genome sequence of Saccharopolyspora sp. E2A.</title>
        <authorList>
            <person name="Zhang G."/>
        </authorList>
    </citation>
    <scope>NUCLEOTIDE SEQUENCE [LARGE SCALE GENOMIC DNA]</scope>
    <source>
        <strain evidence="12">E2A</strain>
    </source>
</reference>
<feature type="transmembrane region" description="Helical" evidence="9">
    <location>
        <begin position="64"/>
        <end position="84"/>
    </location>
</feature>
<dbReference type="EMBL" id="CP045929">
    <property type="protein sequence ID" value="QGK69859.1"/>
    <property type="molecule type" value="Genomic_DNA"/>
</dbReference>
<feature type="transmembrane region" description="Helical" evidence="9">
    <location>
        <begin position="289"/>
        <end position="306"/>
    </location>
</feature>
<evidence type="ECO:0000313" key="11">
    <source>
        <dbReference type="EMBL" id="QGK69859.1"/>
    </source>
</evidence>
<dbReference type="NCBIfam" id="TIGR00924">
    <property type="entry name" value="yjdL_sub1_fam"/>
    <property type="match status" value="1"/>
</dbReference>
<feature type="transmembrane region" description="Helical" evidence="9">
    <location>
        <begin position="435"/>
        <end position="456"/>
    </location>
</feature>
<gene>
    <name evidence="11" type="ORF">GIY23_10310</name>
</gene>
<feature type="transmembrane region" description="Helical" evidence="9">
    <location>
        <begin position="259"/>
        <end position="277"/>
    </location>
</feature>
<organism evidence="11 12">
    <name type="scientific">Allosaccharopolyspora coralli</name>
    <dbReference type="NCBI Taxonomy" id="2665642"/>
    <lineage>
        <taxon>Bacteria</taxon>
        <taxon>Bacillati</taxon>
        <taxon>Actinomycetota</taxon>
        <taxon>Actinomycetes</taxon>
        <taxon>Pseudonocardiales</taxon>
        <taxon>Pseudonocardiaceae</taxon>
        <taxon>Allosaccharopolyspora</taxon>
    </lineage>
</organism>
<dbReference type="InterPro" id="IPR036259">
    <property type="entry name" value="MFS_trans_sf"/>
</dbReference>
<dbReference type="InterPro" id="IPR020846">
    <property type="entry name" value="MFS_dom"/>
</dbReference>
<accession>A0A5Q3QEG4</accession>
<keyword evidence="4" id="KW-1003">Cell membrane</keyword>
<comment type="similarity">
    <text evidence="2 8">Belongs to the major facilitator superfamily. Proton-dependent oligopeptide transporter (POT/PTR) (TC 2.A.17) family.</text>
</comment>
<dbReference type="PANTHER" id="PTHR23517">
    <property type="entry name" value="RESISTANCE PROTEIN MDTM, PUTATIVE-RELATED-RELATED"/>
    <property type="match status" value="1"/>
</dbReference>
<evidence type="ECO:0000259" key="10">
    <source>
        <dbReference type="PROSITE" id="PS50850"/>
    </source>
</evidence>
<keyword evidence="3 8" id="KW-0813">Transport</keyword>
<feature type="transmembrane region" description="Helical" evidence="9">
    <location>
        <begin position="338"/>
        <end position="357"/>
    </location>
</feature>
<feature type="transmembrane region" description="Helical" evidence="9">
    <location>
        <begin position="394"/>
        <end position="414"/>
    </location>
</feature>
<keyword evidence="5 8" id="KW-0812">Transmembrane</keyword>
<feature type="transmembrane region" description="Helical" evidence="9">
    <location>
        <begin position="35"/>
        <end position="52"/>
    </location>
</feature>
<evidence type="ECO:0000256" key="5">
    <source>
        <dbReference type="ARBA" id="ARBA00022692"/>
    </source>
</evidence>
<evidence type="ECO:0000313" key="12">
    <source>
        <dbReference type="Proteomes" id="UP000371041"/>
    </source>
</evidence>
<keyword evidence="6 9" id="KW-1133">Transmembrane helix</keyword>
<feature type="transmembrane region" description="Helical" evidence="9">
    <location>
        <begin position="158"/>
        <end position="177"/>
    </location>
</feature>
<dbReference type="InterPro" id="IPR005279">
    <property type="entry name" value="Dipep/tripep_permease"/>
</dbReference>
<dbReference type="InterPro" id="IPR050171">
    <property type="entry name" value="MFS_Transporters"/>
</dbReference>
<proteinExistence type="inferred from homology"/>
<evidence type="ECO:0000256" key="9">
    <source>
        <dbReference type="SAM" id="Phobius"/>
    </source>
</evidence>
<keyword evidence="12" id="KW-1185">Reference proteome</keyword>
<dbReference type="KEGG" id="sace:GIY23_10310"/>
<keyword evidence="7 9" id="KW-0472">Membrane</keyword>
<feature type="transmembrane region" description="Helical" evidence="9">
    <location>
        <begin position="369"/>
        <end position="388"/>
    </location>
</feature>
<dbReference type="InterPro" id="IPR000109">
    <property type="entry name" value="POT_fam"/>
</dbReference>
<comment type="subcellular location">
    <subcellularLocation>
        <location evidence="1">Cell membrane</location>
        <topology evidence="1">Multi-pass membrane protein</topology>
    </subcellularLocation>
    <subcellularLocation>
        <location evidence="8">Membrane</location>
        <topology evidence="8">Multi-pass membrane protein</topology>
    </subcellularLocation>
</comment>
<dbReference type="InterPro" id="IPR018456">
    <property type="entry name" value="PTR2_symporter_CS"/>
</dbReference>
<feature type="domain" description="Major facilitator superfamily (MFS) profile" evidence="10">
    <location>
        <begin position="1"/>
        <end position="484"/>
    </location>
</feature>
<dbReference type="AlphaFoldDB" id="A0A5Q3QEG4"/>
<name>A0A5Q3QEG4_9PSEU</name>
<dbReference type="RefSeq" id="WP_154076452.1">
    <property type="nucleotide sequence ID" value="NZ_CP045929.1"/>
</dbReference>
<evidence type="ECO:0000256" key="8">
    <source>
        <dbReference type="RuleBase" id="RU003755"/>
    </source>
</evidence>
<dbReference type="Proteomes" id="UP000371041">
    <property type="component" value="Chromosome"/>
</dbReference>
<feature type="transmembrane region" description="Helical" evidence="9">
    <location>
        <begin position="227"/>
        <end position="253"/>
    </location>
</feature>
<dbReference type="GO" id="GO:1904680">
    <property type="term" value="F:peptide transmembrane transporter activity"/>
    <property type="evidence" value="ECO:0007669"/>
    <property type="project" value="InterPro"/>
</dbReference>
<dbReference type="GO" id="GO:0006857">
    <property type="term" value="P:oligopeptide transport"/>
    <property type="evidence" value="ECO:0007669"/>
    <property type="project" value="InterPro"/>
</dbReference>
<feature type="transmembrane region" description="Helical" evidence="9">
    <location>
        <begin position="183"/>
        <end position="206"/>
    </location>
</feature>
<dbReference type="CDD" id="cd17346">
    <property type="entry name" value="MFS_DtpA_like"/>
    <property type="match status" value="1"/>
</dbReference>
<dbReference type="PROSITE" id="PS50850">
    <property type="entry name" value="MFS"/>
    <property type="match status" value="1"/>
</dbReference>
<evidence type="ECO:0000256" key="4">
    <source>
        <dbReference type="ARBA" id="ARBA00022475"/>
    </source>
</evidence>
<evidence type="ECO:0000256" key="2">
    <source>
        <dbReference type="ARBA" id="ARBA00005982"/>
    </source>
</evidence>
<dbReference type="SUPFAM" id="SSF103473">
    <property type="entry name" value="MFS general substrate transporter"/>
    <property type="match status" value="1"/>
</dbReference>
<dbReference type="Gene3D" id="1.20.1250.20">
    <property type="entry name" value="MFS general substrate transporter like domains"/>
    <property type="match status" value="1"/>
</dbReference>
<evidence type="ECO:0000256" key="7">
    <source>
        <dbReference type="ARBA" id="ARBA00023136"/>
    </source>
</evidence>